<accession>A0ABR4JFY9</accession>
<gene>
    <name evidence="6" type="ORF">BJX68DRAFT_249285</name>
</gene>
<keyword evidence="3" id="KW-0804">Transcription</keyword>
<dbReference type="InterPro" id="IPR001138">
    <property type="entry name" value="Zn2Cys6_DnaBD"/>
</dbReference>
<organism evidence="6 7">
    <name type="scientific">Aspergillus pseudodeflectus</name>
    <dbReference type="NCBI Taxonomy" id="176178"/>
    <lineage>
        <taxon>Eukaryota</taxon>
        <taxon>Fungi</taxon>
        <taxon>Dikarya</taxon>
        <taxon>Ascomycota</taxon>
        <taxon>Pezizomycotina</taxon>
        <taxon>Eurotiomycetes</taxon>
        <taxon>Eurotiomycetidae</taxon>
        <taxon>Eurotiales</taxon>
        <taxon>Aspergillaceae</taxon>
        <taxon>Aspergillus</taxon>
        <taxon>Aspergillus subgen. Nidulantes</taxon>
    </lineage>
</organism>
<evidence type="ECO:0000313" key="6">
    <source>
        <dbReference type="EMBL" id="KAL2838047.1"/>
    </source>
</evidence>
<reference evidence="6 7" key="1">
    <citation type="submission" date="2024-07" db="EMBL/GenBank/DDBJ databases">
        <title>Section-level genome sequencing and comparative genomics of Aspergillus sections Usti and Cavernicolus.</title>
        <authorList>
            <consortium name="Lawrence Berkeley National Laboratory"/>
            <person name="Nybo J.L."/>
            <person name="Vesth T.C."/>
            <person name="Theobald S."/>
            <person name="Frisvad J.C."/>
            <person name="Larsen T.O."/>
            <person name="Kjaerboelling I."/>
            <person name="Rothschild-Mancinelli K."/>
            <person name="Lyhne E.K."/>
            <person name="Kogle M.E."/>
            <person name="Barry K."/>
            <person name="Clum A."/>
            <person name="Na H."/>
            <person name="Ledsgaard L."/>
            <person name="Lin J."/>
            <person name="Lipzen A."/>
            <person name="Kuo A."/>
            <person name="Riley R."/>
            <person name="Mondo S."/>
            <person name="LaButti K."/>
            <person name="Haridas S."/>
            <person name="Pangalinan J."/>
            <person name="Salamov A.A."/>
            <person name="Simmons B.A."/>
            <person name="Magnuson J.K."/>
            <person name="Chen J."/>
            <person name="Drula E."/>
            <person name="Henrissat B."/>
            <person name="Wiebenga A."/>
            <person name="Lubbers R.J."/>
            <person name="Gomes A.C."/>
            <person name="Macurrencykelacurrency M.R."/>
            <person name="Stajich J."/>
            <person name="Grigoriev I.V."/>
            <person name="Mortensen U.H."/>
            <person name="De vries R.P."/>
            <person name="Baker S.E."/>
            <person name="Andersen M.R."/>
        </authorList>
    </citation>
    <scope>NUCLEOTIDE SEQUENCE [LARGE SCALE GENOMIC DNA]</scope>
    <source>
        <strain evidence="6 7">CBS 756.74</strain>
    </source>
</reference>
<dbReference type="PROSITE" id="PS00463">
    <property type="entry name" value="ZN2_CY6_FUNGAL_1"/>
    <property type="match status" value="1"/>
</dbReference>
<evidence type="ECO:0000256" key="4">
    <source>
        <dbReference type="ARBA" id="ARBA00023242"/>
    </source>
</evidence>
<protein>
    <recommendedName>
        <fullName evidence="5">Zn(2)-C6 fungal-type domain-containing protein</fullName>
    </recommendedName>
</protein>
<keyword evidence="2" id="KW-0238">DNA-binding</keyword>
<sequence length="63" mass="7426">MTPQVPNSCSLCALKKRKCDRAYPICSRCSQSKREKECVHWCLRKMQSQKARLRQRTSCMFSL</sequence>
<keyword evidence="7" id="KW-1185">Reference proteome</keyword>
<proteinExistence type="predicted"/>
<keyword evidence="1" id="KW-0805">Transcription regulation</keyword>
<dbReference type="GeneID" id="98157241"/>
<name>A0ABR4JFY9_9EURO</name>
<evidence type="ECO:0000259" key="5">
    <source>
        <dbReference type="PROSITE" id="PS50048"/>
    </source>
</evidence>
<dbReference type="Proteomes" id="UP001610444">
    <property type="component" value="Unassembled WGS sequence"/>
</dbReference>
<feature type="domain" description="Zn(2)-C6 fungal-type" evidence="5">
    <location>
        <begin position="8"/>
        <end position="40"/>
    </location>
</feature>
<evidence type="ECO:0000256" key="1">
    <source>
        <dbReference type="ARBA" id="ARBA00023015"/>
    </source>
</evidence>
<keyword evidence="4" id="KW-0539">Nucleus</keyword>
<evidence type="ECO:0000256" key="2">
    <source>
        <dbReference type="ARBA" id="ARBA00023125"/>
    </source>
</evidence>
<dbReference type="RefSeq" id="XP_070892810.1">
    <property type="nucleotide sequence ID" value="XM_071042077.1"/>
</dbReference>
<dbReference type="EMBL" id="JBFXLR010000089">
    <property type="protein sequence ID" value="KAL2838047.1"/>
    <property type="molecule type" value="Genomic_DNA"/>
</dbReference>
<dbReference type="Pfam" id="PF00172">
    <property type="entry name" value="Zn_clus"/>
    <property type="match status" value="1"/>
</dbReference>
<dbReference type="SUPFAM" id="SSF57701">
    <property type="entry name" value="Zn2/Cys6 DNA-binding domain"/>
    <property type="match status" value="1"/>
</dbReference>
<dbReference type="Gene3D" id="4.10.240.10">
    <property type="entry name" value="Zn(2)-C6 fungal-type DNA-binding domain"/>
    <property type="match status" value="1"/>
</dbReference>
<comment type="caution">
    <text evidence="6">The sequence shown here is derived from an EMBL/GenBank/DDBJ whole genome shotgun (WGS) entry which is preliminary data.</text>
</comment>
<dbReference type="InterPro" id="IPR036864">
    <property type="entry name" value="Zn2-C6_fun-type_DNA-bd_sf"/>
</dbReference>
<dbReference type="PROSITE" id="PS50048">
    <property type="entry name" value="ZN2_CY6_FUNGAL_2"/>
    <property type="match status" value="1"/>
</dbReference>
<evidence type="ECO:0000313" key="7">
    <source>
        <dbReference type="Proteomes" id="UP001610444"/>
    </source>
</evidence>
<evidence type="ECO:0000256" key="3">
    <source>
        <dbReference type="ARBA" id="ARBA00023163"/>
    </source>
</evidence>